<sequence length="336" mass="38238">MSRIRISGASALRRDQIIRSTDVDALVSKYSACQKGYLEDPYIEKFVQAIKAESSRTASQFTPKLPLINRGTYVRQCSISTLIDDFLSNGGKQIVSLGAGSDTRPFSMLSKYPSLIIHELDFAQSTGRKAKIIRSDPSLSSAVGLEGSSDEEDGNEIHTDRYHLHACDLRNLTPATQLQAIAPDEPMLILSECCLCYLSLREIDRVMEWIKNTFKSQLAMILYEPIGGNDQFGQVMIENLAQRGISLPTLNKYPTIESQLQRMQQWGFTHSFVANFQYVHDKWLDEQERERIDRLEFLDEREEMTLLLEHYCIAWGSTSSDAPWNPAWSRLNQLEN</sequence>
<comment type="similarity">
    <text evidence="2 8">Belongs to the methyltransferase superfamily. LCMT family.</text>
</comment>
<evidence type="ECO:0000256" key="2">
    <source>
        <dbReference type="ARBA" id="ARBA00010703"/>
    </source>
</evidence>
<dbReference type="PANTHER" id="PTHR13600">
    <property type="entry name" value="LEUCINE CARBOXYL METHYLTRANSFERASE"/>
    <property type="match status" value="1"/>
</dbReference>
<dbReference type="InterPro" id="IPR016651">
    <property type="entry name" value="LCMT1"/>
</dbReference>
<keyword evidence="5 8" id="KW-0489">Methyltransferase</keyword>
<organism evidence="10">
    <name type="scientific">Blastobotrys adeninivorans</name>
    <name type="common">Yeast</name>
    <name type="synonym">Arxula adeninivorans</name>
    <dbReference type="NCBI Taxonomy" id="409370"/>
    <lineage>
        <taxon>Eukaryota</taxon>
        <taxon>Fungi</taxon>
        <taxon>Dikarya</taxon>
        <taxon>Ascomycota</taxon>
        <taxon>Saccharomycotina</taxon>
        <taxon>Dipodascomycetes</taxon>
        <taxon>Dipodascales</taxon>
        <taxon>Trichomonascaceae</taxon>
        <taxon>Blastobotrys</taxon>
    </lineage>
</organism>
<dbReference type="PIRSF" id="PIRSF016305">
    <property type="entry name" value="LCM_mtfrase"/>
    <property type="match status" value="1"/>
</dbReference>
<feature type="binding site" evidence="9">
    <location>
        <begin position="168"/>
        <end position="169"/>
    </location>
    <ligand>
        <name>S-adenosyl-L-methionine</name>
        <dbReference type="ChEBI" id="CHEBI:59789"/>
    </ligand>
</feature>
<dbReference type="GO" id="GO:0018423">
    <property type="term" value="F:protein C-terminal leucine carboxyl O-methyltransferase activity"/>
    <property type="evidence" value="ECO:0007669"/>
    <property type="project" value="UniProtKB-EC"/>
</dbReference>
<dbReference type="InterPro" id="IPR029063">
    <property type="entry name" value="SAM-dependent_MTases_sf"/>
</dbReference>
<evidence type="ECO:0000256" key="4">
    <source>
        <dbReference type="ARBA" id="ARBA00017497"/>
    </source>
</evidence>
<dbReference type="PhylomeDB" id="A0A060SYK3"/>
<evidence type="ECO:0000256" key="1">
    <source>
        <dbReference type="ARBA" id="ARBA00000724"/>
    </source>
</evidence>
<evidence type="ECO:0000256" key="9">
    <source>
        <dbReference type="PIRSR" id="PIRSR016305-1"/>
    </source>
</evidence>
<comment type="function">
    <text evidence="8">Methylates the carboxyl group of the C-terminal leucine residue of protein phosphatase 2A catalytic subunits to form alpha-leucine ester residues.</text>
</comment>
<evidence type="ECO:0000256" key="3">
    <source>
        <dbReference type="ARBA" id="ARBA00012834"/>
    </source>
</evidence>
<evidence type="ECO:0000313" key="10">
    <source>
        <dbReference type="EMBL" id="CDP33599.1"/>
    </source>
</evidence>
<comment type="catalytic activity">
    <reaction evidence="1 8">
        <text>[phosphatase 2A protein]-C-terminal L-leucine + S-adenosyl-L-methionine = [phosphatase 2A protein]-C-terminal L-leucine methyl ester + S-adenosyl-L-homocysteine</text>
        <dbReference type="Rhea" id="RHEA:48544"/>
        <dbReference type="Rhea" id="RHEA-COMP:12134"/>
        <dbReference type="Rhea" id="RHEA-COMP:12135"/>
        <dbReference type="ChEBI" id="CHEBI:57856"/>
        <dbReference type="ChEBI" id="CHEBI:59789"/>
        <dbReference type="ChEBI" id="CHEBI:90516"/>
        <dbReference type="ChEBI" id="CHEBI:90517"/>
        <dbReference type="EC" id="2.1.1.233"/>
    </reaction>
</comment>
<feature type="binding site" evidence="9">
    <location>
        <position position="192"/>
    </location>
    <ligand>
        <name>S-adenosyl-L-methionine</name>
        <dbReference type="ChEBI" id="CHEBI:59789"/>
    </ligand>
</feature>
<reference evidence="10" key="1">
    <citation type="submission" date="2014-02" db="EMBL/GenBank/DDBJ databases">
        <authorList>
            <person name="Genoscope - CEA"/>
        </authorList>
    </citation>
    <scope>NUCLEOTIDE SEQUENCE</scope>
    <source>
        <strain evidence="10">LS3</strain>
    </source>
</reference>
<feature type="binding site" evidence="9">
    <location>
        <position position="75"/>
    </location>
    <ligand>
        <name>S-adenosyl-L-methionine</name>
        <dbReference type="ChEBI" id="CHEBI:59789"/>
    </ligand>
</feature>
<reference evidence="10" key="2">
    <citation type="submission" date="2014-06" db="EMBL/GenBank/DDBJ databases">
        <title>The complete genome of Blastobotrys (Arxula) adeninivorans LS3 - a yeast of biotechnological interest.</title>
        <authorList>
            <person name="Kunze G."/>
            <person name="Gaillardin C."/>
            <person name="Czernicka M."/>
            <person name="Durrens P."/>
            <person name="Martin T."/>
            <person name="Boer E."/>
            <person name="Gabaldon T."/>
            <person name="Cruz J."/>
            <person name="Talla E."/>
            <person name="Marck C."/>
            <person name="Goffeau A."/>
            <person name="Barbe V."/>
            <person name="Baret P."/>
            <person name="Baronian K."/>
            <person name="Beier S."/>
            <person name="Bleykasten C."/>
            <person name="Bode R."/>
            <person name="Casaregola S."/>
            <person name="Despons L."/>
            <person name="Fairhead C."/>
            <person name="Giersberg M."/>
            <person name="Gierski P."/>
            <person name="Hahnel U."/>
            <person name="Hartmann A."/>
            <person name="Jankowska D."/>
            <person name="Jubin C."/>
            <person name="Jung P."/>
            <person name="Lafontaine I."/>
            <person name="Leh-Louis V."/>
            <person name="Lemaire M."/>
            <person name="Marcet-Houben M."/>
            <person name="Mascher M."/>
            <person name="Morel G."/>
            <person name="Richard G.-F."/>
            <person name="Riechen J."/>
            <person name="Sacerdot C."/>
            <person name="Sarkar A."/>
            <person name="Savel G."/>
            <person name="Schacherer J."/>
            <person name="Sherman D."/>
            <person name="Straub M.-L."/>
            <person name="Stein N."/>
            <person name="Thierry A."/>
            <person name="Trautwein-Schult A."/>
            <person name="Westhof E."/>
            <person name="Worch S."/>
            <person name="Dujon B."/>
            <person name="Souciet J.-L."/>
            <person name="Wincker P."/>
            <person name="Scholz U."/>
            <person name="Neuveglise N."/>
        </authorList>
    </citation>
    <scope>NUCLEOTIDE SEQUENCE</scope>
    <source>
        <strain evidence="10">LS3</strain>
    </source>
</reference>
<dbReference type="PANTHER" id="PTHR13600:SF21">
    <property type="entry name" value="LEUCINE CARBOXYL METHYLTRANSFERASE 1"/>
    <property type="match status" value="1"/>
</dbReference>
<dbReference type="Pfam" id="PF04072">
    <property type="entry name" value="LCM"/>
    <property type="match status" value="1"/>
</dbReference>
<keyword evidence="7 8" id="KW-0949">S-adenosyl-L-methionine</keyword>
<dbReference type="SUPFAM" id="SSF53335">
    <property type="entry name" value="S-adenosyl-L-methionine-dependent methyltransferases"/>
    <property type="match status" value="1"/>
</dbReference>
<dbReference type="EC" id="2.1.1.233" evidence="3 8"/>
<evidence type="ECO:0000256" key="6">
    <source>
        <dbReference type="ARBA" id="ARBA00022679"/>
    </source>
</evidence>
<accession>A0A060SYK3</accession>
<dbReference type="Gene3D" id="3.40.50.150">
    <property type="entry name" value="Vaccinia Virus protein VP39"/>
    <property type="match status" value="1"/>
</dbReference>
<dbReference type="InterPro" id="IPR007213">
    <property type="entry name" value="Ppm1/Ppm2/Tcmp"/>
</dbReference>
<dbReference type="AlphaFoldDB" id="A0A060SYK3"/>
<evidence type="ECO:0000256" key="8">
    <source>
        <dbReference type="PIRNR" id="PIRNR016305"/>
    </source>
</evidence>
<name>A0A060SYK3_BLAAD</name>
<dbReference type="EMBL" id="HG937691">
    <property type="protein sequence ID" value="CDP33599.1"/>
    <property type="molecule type" value="Genomic_DNA"/>
</dbReference>
<evidence type="ECO:0000256" key="7">
    <source>
        <dbReference type="ARBA" id="ARBA00022691"/>
    </source>
</evidence>
<evidence type="ECO:0000256" key="5">
    <source>
        <dbReference type="ARBA" id="ARBA00022603"/>
    </source>
</evidence>
<gene>
    <name evidence="10" type="ORF">GNLVRS02_ARAD1A12980g</name>
</gene>
<proteinExistence type="inferred from homology"/>
<dbReference type="GO" id="GO:0032259">
    <property type="term" value="P:methylation"/>
    <property type="evidence" value="ECO:0007669"/>
    <property type="project" value="UniProtKB-KW"/>
</dbReference>
<protein>
    <recommendedName>
        <fullName evidence="4 8">Leucine carboxyl methyltransferase 1</fullName>
        <ecNumber evidence="3 8">2.1.1.233</ecNumber>
    </recommendedName>
</protein>
<feature type="binding site" evidence="9">
    <location>
        <position position="98"/>
    </location>
    <ligand>
        <name>S-adenosyl-L-methionine</name>
        <dbReference type="ChEBI" id="CHEBI:59789"/>
    </ligand>
</feature>
<keyword evidence="6 8" id="KW-0808">Transferase</keyword>